<dbReference type="Proteomes" id="UP000551758">
    <property type="component" value="Unassembled WGS sequence"/>
</dbReference>
<evidence type="ECO:0000313" key="3">
    <source>
        <dbReference type="Proteomes" id="UP000551758"/>
    </source>
</evidence>
<comment type="caution">
    <text evidence="2">The sequence shown here is derived from an EMBL/GenBank/DDBJ whole genome shotgun (WGS) entry which is preliminary data.</text>
</comment>
<organism evidence="2 3">
    <name type="scientific">Diceros bicornis minor</name>
    <name type="common">South-central black rhinoceros</name>
    <dbReference type="NCBI Taxonomy" id="77932"/>
    <lineage>
        <taxon>Eukaryota</taxon>
        <taxon>Metazoa</taxon>
        <taxon>Chordata</taxon>
        <taxon>Craniata</taxon>
        <taxon>Vertebrata</taxon>
        <taxon>Euteleostomi</taxon>
        <taxon>Mammalia</taxon>
        <taxon>Eutheria</taxon>
        <taxon>Laurasiatheria</taxon>
        <taxon>Perissodactyla</taxon>
        <taxon>Rhinocerotidae</taxon>
        <taxon>Diceros</taxon>
    </lineage>
</organism>
<dbReference type="AlphaFoldDB" id="A0A7J7FP50"/>
<keyword evidence="1" id="KW-1133">Transmembrane helix</keyword>
<reference evidence="2 3" key="1">
    <citation type="journal article" date="2020" name="Mol. Biol. Evol.">
        <title>Interspecific Gene Flow and the Evolution of Specialization in Black and White Rhinoceros.</title>
        <authorList>
            <person name="Moodley Y."/>
            <person name="Westbury M.V."/>
            <person name="Russo I.M."/>
            <person name="Gopalakrishnan S."/>
            <person name="Rakotoarivelo A."/>
            <person name="Olsen R.A."/>
            <person name="Prost S."/>
            <person name="Tunstall T."/>
            <person name="Ryder O.A."/>
            <person name="Dalen L."/>
            <person name="Bruford M.W."/>
        </authorList>
    </citation>
    <scope>NUCLEOTIDE SEQUENCE [LARGE SCALE GENOMIC DNA]</scope>
    <source>
        <strain evidence="2">SBR-YM</strain>
        <tissue evidence="2">Skin</tissue>
    </source>
</reference>
<feature type="transmembrane region" description="Helical" evidence="1">
    <location>
        <begin position="6"/>
        <end position="26"/>
    </location>
</feature>
<evidence type="ECO:0000313" key="2">
    <source>
        <dbReference type="EMBL" id="KAF5929476.1"/>
    </source>
</evidence>
<name>A0A7J7FP50_DICBM</name>
<proteinExistence type="predicted"/>
<keyword evidence="1" id="KW-0472">Membrane</keyword>
<evidence type="ECO:0000256" key="1">
    <source>
        <dbReference type="SAM" id="Phobius"/>
    </source>
</evidence>
<feature type="transmembrane region" description="Helical" evidence="1">
    <location>
        <begin position="47"/>
        <end position="70"/>
    </location>
</feature>
<protein>
    <submittedName>
        <fullName evidence="2">Uncharacterized protein</fullName>
    </submittedName>
</protein>
<dbReference type="EMBL" id="JACDTQ010000092">
    <property type="protein sequence ID" value="KAF5929476.1"/>
    <property type="molecule type" value="Genomic_DNA"/>
</dbReference>
<gene>
    <name evidence="2" type="ORF">HPG69_007227</name>
</gene>
<keyword evidence="1" id="KW-0812">Transmembrane</keyword>
<keyword evidence="3" id="KW-1185">Reference proteome</keyword>
<sequence>MELRMTSTMFFGFCCSMCWILYLLLNKLITVNVTAPKNSKNMSVENIYRYFLSPIPERLVFCIAAVIYSFTDGQSHMSYPDPGEYVYLLALSICYSIILDDSGCEPTPLADEHLCPGVFRLADIQPLGVHFQ</sequence>
<accession>A0A7J7FP50</accession>